<dbReference type="Proteomes" id="UP000216624">
    <property type="component" value="Unassembled WGS sequence"/>
</dbReference>
<dbReference type="OMA" id="SCTHICI"/>
<dbReference type="CTD" id="9799058"/>
<protein>
    <submittedName>
        <fullName evidence="1">Uncharacterized protein</fullName>
    </submittedName>
</protein>
<accession>A0A261ASM1</accession>
<keyword evidence="2" id="KW-1185">Reference proteome</keyword>
<name>A0A261ASM1_CAERE</name>
<organism evidence="1 2">
    <name type="scientific">Caenorhabditis remanei</name>
    <name type="common">Caenorhabditis vulgaris</name>
    <dbReference type="NCBI Taxonomy" id="31234"/>
    <lineage>
        <taxon>Eukaryota</taxon>
        <taxon>Metazoa</taxon>
        <taxon>Ecdysozoa</taxon>
        <taxon>Nematoda</taxon>
        <taxon>Chromadorea</taxon>
        <taxon>Rhabditida</taxon>
        <taxon>Rhabditina</taxon>
        <taxon>Rhabditomorpha</taxon>
        <taxon>Rhabditoidea</taxon>
        <taxon>Rhabditidae</taxon>
        <taxon>Peloderinae</taxon>
        <taxon>Caenorhabditis</taxon>
    </lineage>
</organism>
<dbReference type="OrthoDB" id="10553260at2759"/>
<dbReference type="HOGENOM" id="CLU_2514802_0_0_1"/>
<comment type="caution">
    <text evidence="1">The sequence shown here is derived from an EMBL/GenBank/DDBJ whole genome shotgun (WGS) entry which is preliminary data.</text>
</comment>
<dbReference type="eggNOG" id="ENOG502TJ5Y">
    <property type="taxonomic scope" value="Eukaryota"/>
</dbReference>
<feature type="non-terminal residue" evidence="1">
    <location>
        <position position="1"/>
    </location>
</feature>
<gene>
    <name evidence="1" type="ORF">FL82_07714</name>
</gene>
<evidence type="ECO:0000313" key="1">
    <source>
        <dbReference type="EMBL" id="OZG01019.1"/>
    </source>
</evidence>
<sequence>MLTYTYVFIFATLLLIQTHQSVPEEGGANVDTWKNSDGLNSNSDDVEYFMPSTEERESLLRDLRSLRQRFYKPRSSFPYYKGLGK</sequence>
<evidence type="ECO:0000313" key="2">
    <source>
        <dbReference type="Proteomes" id="UP000216624"/>
    </source>
</evidence>
<proteinExistence type="predicted"/>
<dbReference type="KEGG" id="crq:GCK72_016077"/>
<reference evidence="1" key="1">
    <citation type="submission" date="2017-08" db="EMBL/GenBank/DDBJ databases">
        <authorList>
            <person name="de Groot N.N."/>
        </authorList>
    </citation>
    <scope>NUCLEOTIDE SEQUENCE [LARGE SCALE GENOMIC DNA]</scope>
    <source>
        <strain evidence="1">PX439</strain>
    </source>
</reference>
<dbReference type="EMBL" id="NMWX01000005">
    <property type="protein sequence ID" value="OZG01019.1"/>
    <property type="molecule type" value="Genomic_DNA"/>
</dbReference>